<evidence type="ECO:0000256" key="1">
    <source>
        <dbReference type="SAM" id="Coils"/>
    </source>
</evidence>
<reference evidence="4 5" key="1">
    <citation type="journal article" date="2019" name="Environ. Microbiol.">
        <title>Species interactions and distinct microbial communities in high Arctic permafrost affected cryosols are associated with the CH4 and CO2 gas fluxes.</title>
        <authorList>
            <person name="Altshuler I."/>
            <person name="Hamel J."/>
            <person name="Turney S."/>
            <person name="Magnuson E."/>
            <person name="Levesque R."/>
            <person name="Greer C."/>
            <person name="Whyte L.G."/>
        </authorList>
    </citation>
    <scope>NUCLEOTIDE SEQUENCE [LARGE SCALE GENOMIC DNA]</scope>
    <source>
        <strain evidence="4 5">S9.2P</strain>
    </source>
</reference>
<evidence type="ECO:0000256" key="3">
    <source>
        <dbReference type="SAM" id="Phobius"/>
    </source>
</evidence>
<evidence type="ECO:0008006" key="6">
    <source>
        <dbReference type="Google" id="ProtNLM"/>
    </source>
</evidence>
<keyword evidence="3" id="KW-1133">Transmembrane helix</keyword>
<feature type="transmembrane region" description="Helical" evidence="3">
    <location>
        <begin position="68"/>
        <end position="86"/>
    </location>
</feature>
<evidence type="ECO:0000313" key="4">
    <source>
        <dbReference type="EMBL" id="TPG63057.1"/>
    </source>
</evidence>
<gene>
    <name evidence="4" type="ORF">EAH73_18555</name>
</gene>
<keyword evidence="3" id="KW-0812">Transmembrane</keyword>
<name>A0A502GL76_9BACT</name>
<dbReference type="AlphaFoldDB" id="A0A502GL76"/>
<dbReference type="Proteomes" id="UP000317646">
    <property type="component" value="Unassembled WGS sequence"/>
</dbReference>
<proteinExistence type="predicted"/>
<feature type="region of interest" description="Disordered" evidence="2">
    <location>
        <begin position="179"/>
        <end position="219"/>
    </location>
</feature>
<dbReference type="EMBL" id="RCYZ01000008">
    <property type="protein sequence ID" value="TPG63057.1"/>
    <property type="molecule type" value="Genomic_DNA"/>
</dbReference>
<dbReference type="RefSeq" id="WP_140468938.1">
    <property type="nucleotide sequence ID" value="NZ_RCYZ01000008.1"/>
</dbReference>
<accession>A0A502GL76</accession>
<sequence>MNPDYPTQLAPAYAAPHKRISWGAVFAGALLALVTQLGLGLLGAGIGLSTIDPMQEQNPVSGLGTGAIIWYGISTLVALYVGGMVAGRLAGAPRRVDGLLHGLLSWGLVTLFTFYLLTTAVGGIISGVGGVAGRALTAAGSGIAAVAPRAGEAIKGELKEQGIDLNDVKREARELLNQTGKAELQPGALEGQARSAGRTAKAEAEQSASNPEGAGDNFDQLIDNLTSKAENIGNAADRDAAVNVVMKRTGKTRAESEQIVDNWISTAKQAQAKLKEAKDAAALKAREAGDAAASGLSKAAIFAFIGMVLGAAAAGFGGRQATPDERLVVRA</sequence>
<comment type="caution">
    <text evidence="4">The sequence shown here is derived from an EMBL/GenBank/DDBJ whole genome shotgun (WGS) entry which is preliminary data.</text>
</comment>
<protein>
    <recommendedName>
        <fullName evidence="6">PhnA-like protein</fullName>
    </recommendedName>
</protein>
<feature type="transmembrane region" description="Helical" evidence="3">
    <location>
        <begin position="20"/>
        <end position="48"/>
    </location>
</feature>
<keyword evidence="5" id="KW-1185">Reference proteome</keyword>
<feature type="coiled-coil region" evidence="1">
    <location>
        <begin position="260"/>
        <end position="287"/>
    </location>
</feature>
<keyword evidence="1" id="KW-0175">Coiled coil</keyword>
<keyword evidence="3" id="KW-0472">Membrane</keyword>
<feature type="transmembrane region" description="Helical" evidence="3">
    <location>
        <begin position="98"/>
        <end position="117"/>
    </location>
</feature>
<organism evidence="4 5">
    <name type="scientific">Hymenobacter nivis</name>
    <dbReference type="NCBI Taxonomy" id="1850093"/>
    <lineage>
        <taxon>Bacteria</taxon>
        <taxon>Pseudomonadati</taxon>
        <taxon>Bacteroidota</taxon>
        <taxon>Cytophagia</taxon>
        <taxon>Cytophagales</taxon>
        <taxon>Hymenobacteraceae</taxon>
        <taxon>Hymenobacter</taxon>
    </lineage>
</organism>
<evidence type="ECO:0000313" key="5">
    <source>
        <dbReference type="Proteomes" id="UP000317646"/>
    </source>
</evidence>
<dbReference type="OrthoDB" id="2154696at2"/>
<evidence type="ECO:0000256" key="2">
    <source>
        <dbReference type="SAM" id="MobiDB-lite"/>
    </source>
</evidence>